<dbReference type="InParanoid" id="A2FCV3"/>
<dbReference type="PANTHER" id="PTHR44207:SF1">
    <property type="entry name" value="SURFACE ANTIGEN BSPA-LIKE"/>
    <property type="match status" value="1"/>
</dbReference>
<evidence type="ECO:0000313" key="1">
    <source>
        <dbReference type="EMBL" id="EAX97239.1"/>
    </source>
</evidence>
<dbReference type="AlphaFoldDB" id="A2FCV3"/>
<proteinExistence type="predicted"/>
<protein>
    <submittedName>
        <fullName evidence="1">Uncharacterized protein</fullName>
    </submittedName>
</protein>
<reference evidence="1" key="2">
    <citation type="journal article" date="2007" name="Science">
        <title>Draft genome sequence of the sexually transmitted pathogen Trichomonas vaginalis.</title>
        <authorList>
            <person name="Carlton J.M."/>
            <person name="Hirt R.P."/>
            <person name="Silva J.C."/>
            <person name="Delcher A.L."/>
            <person name="Schatz M."/>
            <person name="Zhao Q."/>
            <person name="Wortman J.R."/>
            <person name="Bidwell S.L."/>
            <person name="Alsmark U.C.M."/>
            <person name="Besteiro S."/>
            <person name="Sicheritz-Ponten T."/>
            <person name="Noel C.J."/>
            <person name="Dacks J.B."/>
            <person name="Foster P.G."/>
            <person name="Simillion C."/>
            <person name="Van de Peer Y."/>
            <person name="Miranda-Saavedra D."/>
            <person name="Barton G.J."/>
            <person name="Westrop G.D."/>
            <person name="Mueller S."/>
            <person name="Dessi D."/>
            <person name="Fiori P.L."/>
            <person name="Ren Q."/>
            <person name="Paulsen I."/>
            <person name="Zhang H."/>
            <person name="Bastida-Corcuera F.D."/>
            <person name="Simoes-Barbosa A."/>
            <person name="Brown M.T."/>
            <person name="Hayes R.D."/>
            <person name="Mukherjee M."/>
            <person name="Okumura C.Y."/>
            <person name="Schneider R."/>
            <person name="Smith A.J."/>
            <person name="Vanacova S."/>
            <person name="Villalvazo M."/>
            <person name="Haas B.J."/>
            <person name="Pertea M."/>
            <person name="Feldblyum T.V."/>
            <person name="Utterback T.R."/>
            <person name="Shu C.L."/>
            <person name="Osoegawa K."/>
            <person name="de Jong P.J."/>
            <person name="Hrdy I."/>
            <person name="Horvathova L."/>
            <person name="Zubacova Z."/>
            <person name="Dolezal P."/>
            <person name="Malik S.B."/>
            <person name="Logsdon J.M. Jr."/>
            <person name="Henze K."/>
            <person name="Gupta A."/>
            <person name="Wang C.C."/>
            <person name="Dunne R.L."/>
            <person name="Upcroft J.A."/>
            <person name="Upcroft P."/>
            <person name="White O."/>
            <person name="Salzberg S.L."/>
            <person name="Tang P."/>
            <person name="Chiu C.-H."/>
            <person name="Lee Y.-S."/>
            <person name="Embley T.M."/>
            <person name="Coombs G.H."/>
            <person name="Mottram J.C."/>
            <person name="Tachezy J."/>
            <person name="Fraser-Liggett C.M."/>
            <person name="Johnson P.J."/>
        </authorList>
    </citation>
    <scope>NUCLEOTIDE SEQUENCE [LARGE SCALE GENOMIC DNA]</scope>
    <source>
        <strain evidence="1">G3</strain>
    </source>
</reference>
<accession>A2FCV3</accession>
<dbReference type="SMR" id="A2FCV3"/>
<organism evidence="1 2">
    <name type="scientific">Trichomonas vaginalis (strain ATCC PRA-98 / G3)</name>
    <dbReference type="NCBI Taxonomy" id="412133"/>
    <lineage>
        <taxon>Eukaryota</taxon>
        <taxon>Metamonada</taxon>
        <taxon>Parabasalia</taxon>
        <taxon>Trichomonadida</taxon>
        <taxon>Trichomonadidae</taxon>
        <taxon>Trichomonas</taxon>
    </lineage>
</organism>
<dbReference type="PANTHER" id="PTHR44207">
    <property type="entry name" value="SURFACE ANTIGEN BSPA-LIKE-RELATED"/>
    <property type="match status" value="1"/>
</dbReference>
<dbReference type="Proteomes" id="UP000001542">
    <property type="component" value="Unassembled WGS sequence"/>
</dbReference>
<dbReference type="KEGG" id="tva:4755020"/>
<reference evidence="1" key="1">
    <citation type="submission" date="2006-10" db="EMBL/GenBank/DDBJ databases">
        <authorList>
            <person name="Amadeo P."/>
            <person name="Zhao Q."/>
            <person name="Wortman J."/>
            <person name="Fraser-Liggett C."/>
            <person name="Carlton J."/>
        </authorList>
    </citation>
    <scope>NUCLEOTIDE SEQUENCE</scope>
    <source>
        <strain evidence="1">G3</strain>
    </source>
</reference>
<dbReference type="VEuPathDB" id="TrichDB:TVAGG3_0418430"/>
<dbReference type="EMBL" id="DS113723">
    <property type="protein sequence ID" value="EAX97239.1"/>
    <property type="molecule type" value="Genomic_DNA"/>
</dbReference>
<sequence>MSQGLTVDFDYIANNIQTYIEQDNFYDIVDKDDIPKVLEKVNLKSNDFSTLLSQGKSKYSTPKLFCFIRKCNVLIDSFEDAINVLNC</sequence>
<dbReference type="VEuPathDB" id="TrichDB:TVAG_037460"/>
<keyword evidence="2" id="KW-1185">Reference proteome</keyword>
<gene>
    <name evidence="1" type="ORF">TVAG_037460</name>
</gene>
<evidence type="ECO:0000313" key="2">
    <source>
        <dbReference type="Proteomes" id="UP000001542"/>
    </source>
</evidence>
<dbReference type="RefSeq" id="XP_001310169.1">
    <property type="nucleotide sequence ID" value="XM_001310168.1"/>
</dbReference>
<name>A2FCV3_TRIV3</name>